<dbReference type="SUPFAM" id="SSF50978">
    <property type="entry name" value="WD40 repeat-like"/>
    <property type="match status" value="1"/>
</dbReference>
<dbReference type="PROSITE" id="PS50294">
    <property type="entry name" value="WD_REPEATS_REGION"/>
    <property type="match status" value="1"/>
</dbReference>
<dbReference type="InterPro" id="IPR019775">
    <property type="entry name" value="WD40_repeat_CS"/>
</dbReference>
<sequence length="113" mass="12343">GSPIRGHSGPVMGAAFSSCTRKIASASLDETIRTWDAESGNELKLLKQRIPNVGPISFCQEDSTLICIRAGGLGPHPPTILDLETSSSWPLLPIYPMSGGRSLRRFDFVHFRY</sequence>
<proteinExistence type="predicted"/>
<dbReference type="PROSITE" id="PS00678">
    <property type="entry name" value="WD_REPEATS_1"/>
    <property type="match status" value="1"/>
</dbReference>
<evidence type="ECO:0000256" key="1">
    <source>
        <dbReference type="ARBA" id="ARBA00022574"/>
    </source>
</evidence>
<dbReference type="Pfam" id="PF00400">
    <property type="entry name" value="WD40"/>
    <property type="match status" value="1"/>
</dbReference>
<evidence type="ECO:0000313" key="5">
    <source>
        <dbReference type="Proteomes" id="UP001215280"/>
    </source>
</evidence>
<reference evidence="4" key="1">
    <citation type="submission" date="2023-03" db="EMBL/GenBank/DDBJ databases">
        <title>Massive genome expansion in bonnet fungi (Mycena s.s.) driven by repeated elements and novel gene families across ecological guilds.</title>
        <authorList>
            <consortium name="Lawrence Berkeley National Laboratory"/>
            <person name="Harder C.B."/>
            <person name="Miyauchi S."/>
            <person name="Viragh M."/>
            <person name="Kuo A."/>
            <person name="Thoen E."/>
            <person name="Andreopoulos B."/>
            <person name="Lu D."/>
            <person name="Skrede I."/>
            <person name="Drula E."/>
            <person name="Henrissat B."/>
            <person name="Morin E."/>
            <person name="Kohler A."/>
            <person name="Barry K."/>
            <person name="LaButti K."/>
            <person name="Morin E."/>
            <person name="Salamov A."/>
            <person name="Lipzen A."/>
            <person name="Mereny Z."/>
            <person name="Hegedus B."/>
            <person name="Baldrian P."/>
            <person name="Stursova M."/>
            <person name="Weitz H."/>
            <person name="Taylor A."/>
            <person name="Grigoriev I.V."/>
            <person name="Nagy L.G."/>
            <person name="Martin F."/>
            <person name="Kauserud H."/>
        </authorList>
    </citation>
    <scope>NUCLEOTIDE SEQUENCE</scope>
    <source>
        <strain evidence="4">CBHHK188m</strain>
    </source>
</reference>
<evidence type="ECO:0000256" key="3">
    <source>
        <dbReference type="PROSITE-ProRule" id="PRU00221"/>
    </source>
</evidence>
<comment type="caution">
    <text evidence="4">The sequence shown here is derived from an EMBL/GenBank/DDBJ whole genome shotgun (WGS) entry which is preliminary data.</text>
</comment>
<dbReference type="InterPro" id="IPR036322">
    <property type="entry name" value="WD40_repeat_dom_sf"/>
</dbReference>
<accession>A0AAD7HZY0</accession>
<dbReference type="Gene3D" id="2.130.10.10">
    <property type="entry name" value="YVTN repeat-like/Quinoprotein amine dehydrogenase"/>
    <property type="match status" value="1"/>
</dbReference>
<feature type="repeat" description="WD" evidence="3">
    <location>
        <begin position="4"/>
        <end position="45"/>
    </location>
</feature>
<evidence type="ECO:0000313" key="4">
    <source>
        <dbReference type="EMBL" id="KAJ7731105.1"/>
    </source>
</evidence>
<gene>
    <name evidence="4" type="ORF">DFH07DRAFT_755817</name>
</gene>
<dbReference type="AlphaFoldDB" id="A0AAD7HZY0"/>
<keyword evidence="2" id="KW-0677">Repeat</keyword>
<dbReference type="Proteomes" id="UP001215280">
    <property type="component" value="Unassembled WGS sequence"/>
</dbReference>
<dbReference type="EMBL" id="JARJLG010000185">
    <property type="protein sequence ID" value="KAJ7731105.1"/>
    <property type="molecule type" value="Genomic_DNA"/>
</dbReference>
<dbReference type="InterPro" id="IPR015943">
    <property type="entry name" value="WD40/YVTN_repeat-like_dom_sf"/>
</dbReference>
<dbReference type="InterPro" id="IPR001680">
    <property type="entry name" value="WD40_rpt"/>
</dbReference>
<name>A0AAD7HZY0_9AGAR</name>
<keyword evidence="5" id="KW-1185">Reference proteome</keyword>
<organism evidence="4 5">
    <name type="scientific">Mycena maculata</name>
    <dbReference type="NCBI Taxonomy" id="230809"/>
    <lineage>
        <taxon>Eukaryota</taxon>
        <taxon>Fungi</taxon>
        <taxon>Dikarya</taxon>
        <taxon>Basidiomycota</taxon>
        <taxon>Agaricomycotina</taxon>
        <taxon>Agaricomycetes</taxon>
        <taxon>Agaricomycetidae</taxon>
        <taxon>Agaricales</taxon>
        <taxon>Marasmiineae</taxon>
        <taxon>Mycenaceae</taxon>
        <taxon>Mycena</taxon>
    </lineage>
</organism>
<evidence type="ECO:0000256" key="2">
    <source>
        <dbReference type="ARBA" id="ARBA00022737"/>
    </source>
</evidence>
<keyword evidence="1 3" id="KW-0853">WD repeat</keyword>
<protein>
    <submittedName>
        <fullName evidence="4">Uncharacterized protein</fullName>
    </submittedName>
</protein>
<dbReference type="PROSITE" id="PS50082">
    <property type="entry name" value="WD_REPEATS_2"/>
    <property type="match status" value="1"/>
</dbReference>
<feature type="non-terminal residue" evidence="4">
    <location>
        <position position="1"/>
    </location>
</feature>